<evidence type="ECO:0000313" key="2">
    <source>
        <dbReference type="EnsemblMetazoa" id="XP_019855144.1"/>
    </source>
</evidence>
<reference evidence="2" key="2">
    <citation type="submission" date="2024-06" db="UniProtKB">
        <authorList>
            <consortium name="EnsemblMetazoa"/>
        </authorList>
    </citation>
    <scope>IDENTIFICATION</scope>
</reference>
<dbReference type="InterPro" id="IPR050158">
    <property type="entry name" value="Ubiquitin_ubiquitin-like"/>
</dbReference>
<proteinExistence type="predicted"/>
<dbReference type="PANTHER" id="PTHR10666">
    <property type="entry name" value="UBIQUITIN"/>
    <property type="match status" value="1"/>
</dbReference>
<accession>A0AAN0JDS2</accession>
<dbReference type="EnsemblMetazoa" id="XM_019999585.1">
    <property type="protein sequence ID" value="XP_019855144.1"/>
    <property type="gene ID" value="LOC109584023"/>
</dbReference>
<organism evidence="2 3">
    <name type="scientific">Amphimedon queenslandica</name>
    <name type="common">Sponge</name>
    <dbReference type="NCBI Taxonomy" id="400682"/>
    <lineage>
        <taxon>Eukaryota</taxon>
        <taxon>Metazoa</taxon>
        <taxon>Porifera</taxon>
        <taxon>Demospongiae</taxon>
        <taxon>Heteroscleromorpha</taxon>
        <taxon>Haplosclerida</taxon>
        <taxon>Niphatidae</taxon>
        <taxon>Amphimedon</taxon>
    </lineage>
</organism>
<dbReference type="CDD" id="cd17039">
    <property type="entry name" value="Ubl_ubiquitin_like"/>
    <property type="match status" value="1"/>
</dbReference>
<feature type="domain" description="Ubiquitin-like" evidence="1">
    <location>
        <begin position="73"/>
        <end position="145"/>
    </location>
</feature>
<dbReference type="GeneID" id="109584023"/>
<dbReference type="RefSeq" id="XP_019855144.1">
    <property type="nucleotide sequence ID" value="XM_019999585.1"/>
</dbReference>
<name>A0AAN0JDS2_AMPQE</name>
<protein>
    <recommendedName>
        <fullName evidence="1">Ubiquitin-like domain-containing protein</fullName>
    </recommendedName>
</protein>
<dbReference type="Gene3D" id="3.10.20.90">
    <property type="entry name" value="Phosphatidylinositol 3-kinase Catalytic Subunit, Chain A, domain 1"/>
    <property type="match status" value="2"/>
</dbReference>
<evidence type="ECO:0000313" key="3">
    <source>
        <dbReference type="Proteomes" id="UP000007879"/>
    </source>
</evidence>
<dbReference type="InterPro" id="IPR029071">
    <property type="entry name" value="Ubiquitin-like_domsf"/>
</dbReference>
<dbReference type="SMART" id="SM00213">
    <property type="entry name" value="UBQ"/>
    <property type="match status" value="2"/>
</dbReference>
<dbReference type="KEGG" id="aqu:109584023"/>
<dbReference type="Proteomes" id="UP000007879">
    <property type="component" value="Unassembled WGS sequence"/>
</dbReference>
<dbReference type="PROSITE" id="PS50053">
    <property type="entry name" value="UBIQUITIN_2"/>
    <property type="match status" value="2"/>
</dbReference>
<feature type="domain" description="Ubiquitin-like" evidence="1">
    <location>
        <begin position="1"/>
        <end position="57"/>
    </location>
</feature>
<evidence type="ECO:0000259" key="1">
    <source>
        <dbReference type="PROSITE" id="PS50053"/>
    </source>
</evidence>
<dbReference type="InterPro" id="IPR019956">
    <property type="entry name" value="Ubiquitin_dom"/>
</dbReference>
<sequence length="298" mass="34570">MSAGKTNRLDVKPYNTVKEIKQIMEEKEGIPLTQQKLYYMGCELKNDQSVSECEFNDYTYSEVHLVCRSQSPIQIKVLTPDSKQITLTVDGTDTIETIKRKMKEFPPSQHALVFAGKELQDNLTLYDQSIQNGSMLHLKYKEPALSSTLSERFLEPFSKYQLLTFYVDFPSTRVWNVHFVVIDSCIATREKVFAEMKLYKKGESEVFFSFKNSAISFDCLEEEVLPVNGWRILPLQSPLKIYKKDVDYYCSNQGILPKVTIRVEALSADSLSLQRMYQSLEQIILLIPLHYPYYILRM</sequence>
<keyword evidence="3" id="KW-1185">Reference proteome</keyword>
<dbReference type="AlphaFoldDB" id="A0AAN0JDS2"/>
<reference evidence="3" key="1">
    <citation type="journal article" date="2010" name="Nature">
        <title>The Amphimedon queenslandica genome and the evolution of animal complexity.</title>
        <authorList>
            <person name="Srivastava M."/>
            <person name="Simakov O."/>
            <person name="Chapman J."/>
            <person name="Fahey B."/>
            <person name="Gauthier M.E."/>
            <person name="Mitros T."/>
            <person name="Richards G.S."/>
            <person name="Conaco C."/>
            <person name="Dacre M."/>
            <person name="Hellsten U."/>
            <person name="Larroux C."/>
            <person name="Putnam N.H."/>
            <person name="Stanke M."/>
            <person name="Adamska M."/>
            <person name="Darling A."/>
            <person name="Degnan S.M."/>
            <person name="Oakley T.H."/>
            <person name="Plachetzki D.C."/>
            <person name="Zhai Y."/>
            <person name="Adamski M."/>
            <person name="Calcino A."/>
            <person name="Cummins S.F."/>
            <person name="Goodstein D.M."/>
            <person name="Harris C."/>
            <person name="Jackson D.J."/>
            <person name="Leys S.P."/>
            <person name="Shu S."/>
            <person name="Woodcroft B.J."/>
            <person name="Vervoort M."/>
            <person name="Kosik K.S."/>
            <person name="Manning G."/>
            <person name="Degnan B.M."/>
            <person name="Rokhsar D.S."/>
        </authorList>
    </citation>
    <scope>NUCLEOTIDE SEQUENCE [LARGE SCALE GENOMIC DNA]</scope>
</reference>
<dbReference type="InterPro" id="IPR000626">
    <property type="entry name" value="Ubiquitin-like_dom"/>
</dbReference>
<dbReference type="PRINTS" id="PR00348">
    <property type="entry name" value="UBIQUITIN"/>
</dbReference>
<dbReference type="Pfam" id="PF00240">
    <property type="entry name" value="ubiquitin"/>
    <property type="match status" value="2"/>
</dbReference>
<dbReference type="SUPFAM" id="SSF54236">
    <property type="entry name" value="Ubiquitin-like"/>
    <property type="match status" value="2"/>
</dbReference>